<gene>
    <name evidence="3" type="ORF">ACFFLI_01145</name>
</gene>
<reference evidence="3 4" key="1">
    <citation type="submission" date="2024-09" db="EMBL/GenBank/DDBJ databases">
        <authorList>
            <person name="Sun Q."/>
            <person name="Mori K."/>
        </authorList>
    </citation>
    <scope>NUCLEOTIDE SEQUENCE [LARGE SCALE GENOMIC DNA]</scope>
    <source>
        <strain evidence="3 4">TBRC 4576</strain>
    </source>
</reference>
<dbReference type="RefSeq" id="WP_137643665.1">
    <property type="nucleotide sequence ID" value="NZ_BJEA01000022.1"/>
</dbReference>
<sequence>MPVRLVALVCSLVLNACGNALCVSSNVGSGFWTAAAVNLHAAFGFDVGVMLFCIGLTNALTNQVLIRRIDIPRFVGEIGFVLCFSYFVDLFTTIFTAIGMPSWPWLVRMFISLLGVTTFCIAISLYQRANILMHPNDDTTNILRFMYLKGNATAAQLIDFVPPILIMVVTFFFTHQVQAVNVGTIYSFFMNGILIATADRLIFPKLVHNFKVDPTEN</sequence>
<keyword evidence="1" id="KW-0812">Transmembrane</keyword>
<dbReference type="EMBL" id="JBHLZY010000003">
    <property type="protein sequence ID" value="MFB9768480.1"/>
    <property type="molecule type" value="Genomic_DNA"/>
</dbReference>
<protein>
    <recommendedName>
        <fullName evidence="5">Sugar specific permease</fullName>
    </recommendedName>
</protein>
<dbReference type="Proteomes" id="UP001589691">
    <property type="component" value="Unassembled WGS sequence"/>
</dbReference>
<accession>A0ABV5WQT3</accession>
<feature type="transmembrane region" description="Helical" evidence="1">
    <location>
        <begin position="154"/>
        <end position="173"/>
    </location>
</feature>
<feature type="transmembrane region" description="Helical" evidence="1">
    <location>
        <begin position="105"/>
        <end position="126"/>
    </location>
</feature>
<proteinExistence type="predicted"/>
<keyword evidence="1" id="KW-1133">Transmembrane helix</keyword>
<keyword evidence="2" id="KW-0732">Signal</keyword>
<dbReference type="InterPro" id="IPR038750">
    <property type="entry name" value="YczE/YyaS-like"/>
</dbReference>
<evidence type="ECO:0000313" key="3">
    <source>
        <dbReference type="EMBL" id="MFB9768480.1"/>
    </source>
</evidence>
<evidence type="ECO:0000313" key="4">
    <source>
        <dbReference type="Proteomes" id="UP001589691"/>
    </source>
</evidence>
<feature type="transmembrane region" description="Helical" evidence="1">
    <location>
        <begin position="185"/>
        <end position="203"/>
    </location>
</feature>
<keyword evidence="4" id="KW-1185">Reference proteome</keyword>
<dbReference type="PANTHER" id="PTHR40078">
    <property type="entry name" value="INTEGRAL MEMBRANE PROTEIN-RELATED"/>
    <property type="match status" value="1"/>
</dbReference>
<dbReference type="PANTHER" id="PTHR40078:SF1">
    <property type="entry name" value="INTEGRAL MEMBRANE PROTEIN"/>
    <property type="match status" value="1"/>
</dbReference>
<dbReference type="Pfam" id="PF19700">
    <property type="entry name" value="DUF6198"/>
    <property type="match status" value="1"/>
</dbReference>
<feature type="transmembrane region" description="Helical" evidence="1">
    <location>
        <begin position="78"/>
        <end position="99"/>
    </location>
</feature>
<evidence type="ECO:0000256" key="2">
    <source>
        <dbReference type="SAM" id="SignalP"/>
    </source>
</evidence>
<comment type="caution">
    <text evidence="3">The sequence shown here is derived from an EMBL/GenBank/DDBJ whole genome shotgun (WGS) entry which is preliminary data.</text>
</comment>
<feature type="chain" id="PRO_5045887284" description="Sugar specific permease" evidence="2">
    <location>
        <begin position="23"/>
        <end position="217"/>
    </location>
</feature>
<feature type="signal peptide" evidence="2">
    <location>
        <begin position="1"/>
        <end position="22"/>
    </location>
</feature>
<keyword evidence="1" id="KW-0472">Membrane</keyword>
<name>A0ABV5WQT3_9LACO</name>
<organism evidence="3 4">
    <name type="scientific">Lactiplantibacillus modestisalitolerans</name>
    <dbReference type="NCBI Taxonomy" id="1457219"/>
    <lineage>
        <taxon>Bacteria</taxon>
        <taxon>Bacillati</taxon>
        <taxon>Bacillota</taxon>
        <taxon>Bacilli</taxon>
        <taxon>Lactobacillales</taxon>
        <taxon>Lactobacillaceae</taxon>
        <taxon>Lactiplantibacillus</taxon>
    </lineage>
</organism>
<evidence type="ECO:0008006" key="5">
    <source>
        <dbReference type="Google" id="ProtNLM"/>
    </source>
</evidence>
<evidence type="ECO:0000256" key="1">
    <source>
        <dbReference type="SAM" id="Phobius"/>
    </source>
</evidence>